<proteinExistence type="inferred from homology"/>
<evidence type="ECO:0000256" key="2">
    <source>
        <dbReference type="ARBA" id="ARBA00023002"/>
    </source>
</evidence>
<dbReference type="FunFam" id="3.40.50.720:FF:000084">
    <property type="entry name" value="Short-chain dehydrogenase reductase"/>
    <property type="match status" value="1"/>
</dbReference>
<dbReference type="GO" id="GO:0008206">
    <property type="term" value="P:bile acid metabolic process"/>
    <property type="evidence" value="ECO:0007669"/>
    <property type="project" value="UniProtKB-ARBA"/>
</dbReference>
<keyword evidence="4" id="KW-1185">Reference proteome</keyword>
<dbReference type="InterPro" id="IPR036291">
    <property type="entry name" value="NAD(P)-bd_dom_sf"/>
</dbReference>
<dbReference type="PRINTS" id="PR00081">
    <property type="entry name" value="GDHRDH"/>
</dbReference>
<accession>A0A917HL06</accession>
<comment type="similarity">
    <text evidence="1">Belongs to the short-chain dehydrogenases/reductases (SDR) family.</text>
</comment>
<dbReference type="PANTHER" id="PTHR42760">
    <property type="entry name" value="SHORT-CHAIN DEHYDROGENASES/REDUCTASES FAMILY MEMBER"/>
    <property type="match status" value="1"/>
</dbReference>
<evidence type="ECO:0000256" key="1">
    <source>
        <dbReference type="ARBA" id="ARBA00006484"/>
    </source>
</evidence>
<dbReference type="PROSITE" id="PS00061">
    <property type="entry name" value="ADH_SHORT"/>
    <property type="match status" value="1"/>
</dbReference>
<dbReference type="PRINTS" id="PR00080">
    <property type="entry name" value="SDRFAMILY"/>
</dbReference>
<dbReference type="InterPro" id="IPR020904">
    <property type="entry name" value="Sc_DH/Rdtase_CS"/>
</dbReference>
<dbReference type="RefSeq" id="WP_188456263.1">
    <property type="nucleotide sequence ID" value="NZ_BMFR01000015.1"/>
</dbReference>
<gene>
    <name evidence="3" type="ORF">GCM10011398_30790</name>
</gene>
<dbReference type="SUPFAM" id="SSF51735">
    <property type="entry name" value="NAD(P)-binding Rossmann-fold domains"/>
    <property type="match status" value="1"/>
</dbReference>
<dbReference type="Proteomes" id="UP000622860">
    <property type="component" value="Unassembled WGS sequence"/>
</dbReference>
<protein>
    <submittedName>
        <fullName evidence="3">D-mannonate oxidoreductase</fullName>
    </submittedName>
</protein>
<reference evidence="3" key="2">
    <citation type="submission" date="2020-09" db="EMBL/GenBank/DDBJ databases">
        <authorList>
            <person name="Sun Q."/>
            <person name="Zhou Y."/>
        </authorList>
    </citation>
    <scope>NUCLEOTIDE SEQUENCE</scope>
    <source>
        <strain evidence="3">CGMCC 1.12754</strain>
    </source>
</reference>
<dbReference type="InterPro" id="IPR002347">
    <property type="entry name" value="SDR_fam"/>
</dbReference>
<comment type="caution">
    <text evidence="3">The sequence shown here is derived from an EMBL/GenBank/DDBJ whole genome shotgun (WGS) entry which is preliminary data.</text>
</comment>
<name>A0A917HL06_9BACI</name>
<evidence type="ECO:0000313" key="3">
    <source>
        <dbReference type="EMBL" id="GGG83066.1"/>
    </source>
</evidence>
<reference evidence="3" key="1">
    <citation type="journal article" date="2014" name="Int. J. Syst. Evol. Microbiol.">
        <title>Complete genome sequence of Corynebacterium casei LMG S-19264T (=DSM 44701T), isolated from a smear-ripened cheese.</title>
        <authorList>
            <consortium name="US DOE Joint Genome Institute (JGI-PGF)"/>
            <person name="Walter F."/>
            <person name="Albersmeier A."/>
            <person name="Kalinowski J."/>
            <person name="Ruckert C."/>
        </authorList>
    </citation>
    <scope>NUCLEOTIDE SEQUENCE</scope>
    <source>
        <strain evidence="3">CGMCC 1.12754</strain>
    </source>
</reference>
<dbReference type="AlphaFoldDB" id="A0A917HL06"/>
<dbReference type="Pfam" id="PF13561">
    <property type="entry name" value="adh_short_C2"/>
    <property type="match status" value="1"/>
</dbReference>
<evidence type="ECO:0000313" key="4">
    <source>
        <dbReference type="Proteomes" id="UP000622860"/>
    </source>
</evidence>
<keyword evidence="2" id="KW-0560">Oxidoreductase</keyword>
<dbReference type="GO" id="GO:0016616">
    <property type="term" value="F:oxidoreductase activity, acting on the CH-OH group of donors, NAD or NADP as acceptor"/>
    <property type="evidence" value="ECO:0007669"/>
    <property type="project" value="TreeGrafter"/>
</dbReference>
<dbReference type="PANTHER" id="PTHR42760:SF115">
    <property type="entry name" value="3-OXOACYL-[ACYL-CARRIER-PROTEIN] REDUCTASE FABG"/>
    <property type="match status" value="1"/>
</dbReference>
<sequence length="256" mass="27993">MNDMFSLKGKLAVVIGGTSTLGSSMALGLAQSGADIILTGRNENKANLIIDEIKQYDVKVSFLKTDVQQLESIKEVAEIIDRDHGGWDILLNTAGVNSQTPFFDIKEDEWNNIMDVNLKAVMFTCQEFARRNKARNRGGSIINISSVSSITPLTKVITYSASKAAINSITEFMARELAPFHIRVNAIIPGFFPAEQNRKILTEDRVKSIMDHTPMKRFGDPEELQGAVIYLASEKAAGFVTGSMVTVDGGFGATKI</sequence>
<dbReference type="Gene3D" id="3.40.50.720">
    <property type="entry name" value="NAD(P)-binding Rossmann-like Domain"/>
    <property type="match status" value="1"/>
</dbReference>
<organism evidence="3 4">
    <name type="scientific">Virgibacillus oceani</name>
    <dbReference type="NCBI Taxonomy" id="1479511"/>
    <lineage>
        <taxon>Bacteria</taxon>
        <taxon>Bacillati</taxon>
        <taxon>Bacillota</taxon>
        <taxon>Bacilli</taxon>
        <taxon>Bacillales</taxon>
        <taxon>Bacillaceae</taxon>
        <taxon>Virgibacillus</taxon>
    </lineage>
</organism>
<dbReference type="EMBL" id="BMFR01000015">
    <property type="protein sequence ID" value="GGG83066.1"/>
    <property type="molecule type" value="Genomic_DNA"/>
</dbReference>